<keyword evidence="7" id="KW-0444">Lipid biosynthesis</keyword>
<comment type="cofactor">
    <cofactor evidence="1">
        <name>Mg(2+)</name>
        <dbReference type="ChEBI" id="CHEBI:18420"/>
    </cofactor>
</comment>
<dbReference type="AlphaFoldDB" id="A0A846TYA0"/>
<gene>
    <name evidence="11" type="ORF">GTW58_04770</name>
</gene>
<protein>
    <recommendedName>
        <fullName evidence="10">DAGKc domain-containing protein</fullName>
    </recommendedName>
</protein>
<evidence type="ECO:0000256" key="2">
    <source>
        <dbReference type="ARBA" id="ARBA00005983"/>
    </source>
</evidence>
<dbReference type="GO" id="GO:0005524">
    <property type="term" value="F:ATP binding"/>
    <property type="evidence" value="ECO:0007669"/>
    <property type="project" value="UniProtKB-KW"/>
</dbReference>
<dbReference type="Pfam" id="PF00781">
    <property type="entry name" value="DAGK_cat"/>
    <property type="match status" value="1"/>
</dbReference>
<keyword evidence="7" id="KW-0443">Lipid metabolism</keyword>
<feature type="compositionally biased region" description="Pro residues" evidence="9">
    <location>
        <begin position="322"/>
        <end position="337"/>
    </location>
</feature>
<dbReference type="PANTHER" id="PTHR12358">
    <property type="entry name" value="SPHINGOSINE KINASE"/>
    <property type="match status" value="1"/>
</dbReference>
<evidence type="ECO:0000259" key="10">
    <source>
        <dbReference type="PROSITE" id="PS50146"/>
    </source>
</evidence>
<keyword evidence="3" id="KW-0808">Transferase</keyword>
<evidence type="ECO:0000256" key="1">
    <source>
        <dbReference type="ARBA" id="ARBA00001946"/>
    </source>
</evidence>
<dbReference type="PANTHER" id="PTHR12358:SF54">
    <property type="entry name" value="SPHINGOSINE KINASE RELATED PROTEIN"/>
    <property type="match status" value="1"/>
</dbReference>
<comment type="similarity">
    <text evidence="2">Belongs to the diacylglycerol/lipid kinase family.</text>
</comment>
<dbReference type="RefSeq" id="WP_157980519.1">
    <property type="nucleotide sequence ID" value="NZ_JAAVUN010000006.1"/>
</dbReference>
<dbReference type="GO" id="GO:0016301">
    <property type="term" value="F:kinase activity"/>
    <property type="evidence" value="ECO:0007669"/>
    <property type="project" value="UniProtKB-KW"/>
</dbReference>
<evidence type="ECO:0000256" key="3">
    <source>
        <dbReference type="ARBA" id="ARBA00022679"/>
    </source>
</evidence>
<evidence type="ECO:0000256" key="9">
    <source>
        <dbReference type="SAM" id="MobiDB-lite"/>
    </source>
</evidence>
<reference evidence="11 12" key="1">
    <citation type="submission" date="2020-02" db="EMBL/GenBank/DDBJ databases">
        <authorList>
            <person name="Sun Q."/>
        </authorList>
    </citation>
    <scope>NUCLEOTIDE SEQUENCE [LARGE SCALE GENOMIC DNA]</scope>
    <source>
        <strain evidence="11 12">YIM 13062</strain>
    </source>
</reference>
<keyword evidence="5" id="KW-0418">Kinase</keyword>
<dbReference type="Gene3D" id="2.60.200.40">
    <property type="match status" value="1"/>
</dbReference>
<dbReference type="InterPro" id="IPR001206">
    <property type="entry name" value="Diacylglycerol_kinase_cat_dom"/>
</dbReference>
<keyword evidence="7" id="KW-0594">Phospholipid biosynthesis</keyword>
<feature type="region of interest" description="Disordered" evidence="9">
    <location>
        <begin position="318"/>
        <end position="337"/>
    </location>
</feature>
<dbReference type="Pfam" id="PF19279">
    <property type="entry name" value="YegS_C"/>
    <property type="match status" value="1"/>
</dbReference>
<dbReference type="InterPro" id="IPR050187">
    <property type="entry name" value="Lipid_Phosphate_FormReg"/>
</dbReference>
<proteinExistence type="inferred from homology"/>
<keyword evidence="4" id="KW-0547">Nucleotide-binding</keyword>
<feature type="domain" description="DAGKc" evidence="10">
    <location>
        <begin position="1"/>
        <end position="135"/>
    </location>
</feature>
<keyword evidence="8" id="KW-1208">Phospholipid metabolism</keyword>
<dbReference type="EMBL" id="JAAVUN010000006">
    <property type="protein sequence ID" value="NKE09265.1"/>
    <property type="molecule type" value="Genomic_DNA"/>
</dbReference>
<name>A0A846TYA0_9MICC</name>
<evidence type="ECO:0000256" key="6">
    <source>
        <dbReference type="ARBA" id="ARBA00022840"/>
    </source>
</evidence>
<evidence type="ECO:0000256" key="4">
    <source>
        <dbReference type="ARBA" id="ARBA00022741"/>
    </source>
</evidence>
<keyword evidence="12" id="KW-1185">Reference proteome</keyword>
<comment type="caution">
    <text evidence="11">The sequence shown here is derived from an EMBL/GenBank/DDBJ whole genome shotgun (WGS) entry which is preliminary data.</text>
</comment>
<evidence type="ECO:0000313" key="11">
    <source>
        <dbReference type="EMBL" id="NKE09265.1"/>
    </source>
</evidence>
<dbReference type="Gene3D" id="3.40.50.10330">
    <property type="entry name" value="Probable inorganic polyphosphate/atp-NAD kinase, domain 1"/>
    <property type="match status" value="1"/>
</dbReference>
<keyword evidence="6" id="KW-0067">ATP-binding</keyword>
<dbReference type="InterPro" id="IPR017438">
    <property type="entry name" value="ATP-NAD_kinase_N"/>
</dbReference>
<accession>A0A846TYA0</accession>
<dbReference type="InterPro" id="IPR045540">
    <property type="entry name" value="YegS/DAGK_C"/>
</dbReference>
<dbReference type="InterPro" id="IPR016064">
    <property type="entry name" value="NAD/diacylglycerol_kinase_sf"/>
</dbReference>
<evidence type="ECO:0000313" key="12">
    <source>
        <dbReference type="Proteomes" id="UP000521379"/>
    </source>
</evidence>
<sequence>MSTVVAVINPARRHAVEIQNVLHSVCARAGFSVVDVVHTTVQEPGFSQARWAVEQGADRVVVAGGDGTVRQVAGGVAKTSTGLVIMPTGTANLFAMNVGLKSRRPGDLAALERDLEAGLRAPLRAHDVGRVRFHPATSTESGPSGDLPAGGEFREQVFLAAAGLGMDAVVVAATSESTKQRWGWLAYLRNGADLLNAPRQNFRVAVDGDAAQSLAAWSLLWGNTARIPAGITVFPGADPHNGTLEMLRTEPRNSRDWVDLAVHGLRRRPRSARALTYRTVHRVQVKTHTPAALQLDGDSLGATRALEVWVDPGSLYVAAAQPPRPRPSPGPRPNPTP</sequence>
<dbReference type="PROSITE" id="PS50146">
    <property type="entry name" value="DAGK"/>
    <property type="match status" value="1"/>
</dbReference>
<organism evidence="11 12">
    <name type="scientific">Kocuria subflava</name>
    <dbReference type="NCBI Taxonomy" id="1736139"/>
    <lineage>
        <taxon>Bacteria</taxon>
        <taxon>Bacillati</taxon>
        <taxon>Actinomycetota</taxon>
        <taxon>Actinomycetes</taxon>
        <taxon>Micrococcales</taxon>
        <taxon>Micrococcaceae</taxon>
        <taxon>Kocuria</taxon>
    </lineage>
</organism>
<dbReference type="SUPFAM" id="SSF111331">
    <property type="entry name" value="NAD kinase/diacylglycerol kinase-like"/>
    <property type="match status" value="1"/>
</dbReference>
<evidence type="ECO:0000256" key="7">
    <source>
        <dbReference type="ARBA" id="ARBA00023209"/>
    </source>
</evidence>
<dbReference type="Proteomes" id="UP000521379">
    <property type="component" value="Unassembled WGS sequence"/>
</dbReference>
<dbReference type="GO" id="GO:0008654">
    <property type="term" value="P:phospholipid biosynthetic process"/>
    <property type="evidence" value="ECO:0007669"/>
    <property type="project" value="UniProtKB-KW"/>
</dbReference>
<evidence type="ECO:0000256" key="5">
    <source>
        <dbReference type="ARBA" id="ARBA00022777"/>
    </source>
</evidence>
<evidence type="ECO:0000256" key="8">
    <source>
        <dbReference type="ARBA" id="ARBA00023264"/>
    </source>
</evidence>